<dbReference type="Proteomes" id="UP000615687">
    <property type="component" value="Unassembled WGS sequence"/>
</dbReference>
<name>A0ABR9CDT2_9HYPH</name>
<proteinExistence type="predicted"/>
<evidence type="ECO:0000313" key="1">
    <source>
        <dbReference type="EMBL" id="MBD8877205.1"/>
    </source>
</evidence>
<reference evidence="1 2" key="1">
    <citation type="submission" date="2020-09" db="EMBL/GenBank/DDBJ databases">
        <title>The genome sequence of type strain Labrenzia polysiphoniae KACC 19711.</title>
        <authorList>
            <person name="Liu Y."/>
        </authorList>
    </citation>
    <scope>NUCLEOTIDE SEQUENCE [LARGE SCALE GENOMIC DNA]</scope>
    <source>
        <strain evidence="1 2">KACC 19711</strain>
    </source>
</reference>
<evidence type="ECO:0000313" key="2">
    <source>
        <dbReference type="Proteomes" id="UP000615687"/>
    </source>
</evidence>
<feature type="non-terminal residue" evidence="1">
    <location>
        <position position="1"/>
    </location>
</feature>
<accession>A0ABR9CDT2</accession>
<gene>
    <name evidence="1" type="ORF">IG617_12980</name>
</gene>
<protein>
    <submittedName>
        <fullName evidence="1">IS3 family transposase</fullName>
    </submittedName>
</protein>
<sequence length="56" mass="5866">QRPHSALDYQTPAEYARTLTTAIARPATRSDSSARRAIALPASNGVSTNRAQVAAG</sequence>
<organism evidence="1 2">
    <name type="scientific">Roseibium polysiphoniae</name>
    <dbReference type="NCBI Taxonomy" id="2571221"/>
    <lineage>
        <taxon>Bacteria</taxon>
        <taxon>Pseudomonadati</taxon>
        <taxon>Pseudomonadota</taxon>
        <taxon>Alphaproteobacteria</taxon>
        <taxon>Hyphomicrobiales</taxon>
        <taxon>Stappiaceae</taxon>
        <taxon>Roseibium</taxon>
    </lineage>
</organism>
<keyword evidence="2" id="KW-1185">Reference proteome</keyword>
<dbReference type="EMBL" id="JACYXJ010000004">
    <property type="protein sequence ID" value="MBD8877205.1"/>
    <property type="molecule type" value="Genomic_DNA"/>
</dbReference>
<comment type="caution">
    <text evidence="1">The sequence shown here is derived from an EMBL/GenBank/DDBJ whole genome shotgun (WGS) entry which is preliminary data.</text>
</comment>